<dbReference type="PANTHER" id="PTHR30388:SF4">
    <property type="entry name" value="MOLYBDENUM COFACTOR INSERTION CHAPERONE PAOD"/>
    <property type="match status" value="1"/>
</dbReference>
<protein>
    <submittedName>
        <fullName evidence="2">XdhC family protein</fullName>
    </submittedName>
</protein>
<comment type="caution">
    <text evidence="2">The sequence shown here is derived from an EMBL/GenBank/DDBJ whole genome shotgun (WGS) entry which is preliminary data.</text>
</comment>
<feature type="domain" description="TRASH" evidence="1">
    <location>
        <begin position="273"/>
        <end position="311"/>
    </location>
</feature>
<proteinExistence type="predicted"/>
<dbReference type="Gene3D" id="3.40.50.720">
    <property type="entry name" value="NAD(P)-binding Rossmann-like Domain"/>
    <property type="match status" value="1"/>
</dbReference>
<evidence type="ECO:0000313" key="2">
    <source>
        <dbReference type="EMBL" id="MFB9714509.1"/>
    </source>
</evidence>
<dbReference type="InterPro" id="IPR007029">
    <property type="entry name" value="YHS_dom"/>
</dbReference>
<dbReference type="EMBL" id="JBHMBH010000021">
    <property type="protein sequence ID" value="MFB9714509.1"/>
    <property type="molecule type" value="Genomic_DNA"/>
</dbReference>
<evidence type="ECO:0000259" key="1">
    <source>
        <dbReference type="SMART" id="SM00746"/>
    </source>
</evidence>
<dbReference type="InterPro" id="IPR052698">
    <property type="entry name" value="MoCofactor_Util/Proc"/>
</dbReference>
<dbReference type="Gene3D" id="1.10.620.20">
    <property type="entry name" value="Ribonucleotide Reductase, subunit A"/>
    <property type="match status" value="1"/>
</dbReference>
<reference evidence="2 3" key="1">
    <citation type="submission" date="2024-09" db="EMBL/GenBank/DDBJ databases">
        <authorList>
            <person name="Sun Q."/>
            <person name="Mori K."/>
        </authorList>
    </citation>
    <scope>NUCLEOTIDE SEQUENCE [LARGE SCALE GENOMIC DNA]</scope>
    <source>
        <strain evidence="2 3">JCM 13519</strain>
    </source>
</reference>
<dbReference type="Proteomes" id="UP001589536">
    <property type="component" value="Unassembled WGS sequence"/>
</dbReference>
<dbReference type="Pfam" id="PF02625">
    <property type="entry name" value="XdhC_CoxI"/>
    <property type="match status" value="1"/>
</dbReference>
<accession>A0ABV5UPQ1</accession>
<dbReference type="InterPro" id="IPR011017">
    <property type="entry name" value="TRASH_dom"/>
</dbReference>
<dbReference type="Pfam" id="PF13478">
    <property type="entry name" value="XdhC_C"/>
    <property type="match status" value="1"/>
</dbReference>
<name>A0ABV5UPQ1_9MICC</name>
<sequence length="318" mass="32846">MPLHGDALAARAQELIERREPFVRATVVRAQHPTSAHAGDTALVLANGEIDGFLGGTCVEASVREYGLQTLSKHEPLLLRVVPGEPSRIREEGAVEVANPCLSGGAVEIFLEPQMPAPRVVVVGATPVAQALGALGALLDLDVQLTNGTAAEPRADDAALIVASQGRNEEPSLEAALRIGVPYVALVASRTRGAAVLASLDVDDEQRARVHSPAGLLLGGRTPAEIALSILAELVSVRSIGPTVETATVETATVETATAETASASAVPASAVDPVCGMSVAAVESTLHAEYSGASYYFCSAECRRAFLADPERYASAS</sequence>
<dbReference type="SUPFAM" id="SSF47240">
    <property type="entry name" value="Ferritin-like"/>
    <property type="match status" value="1"/>
</dbReference>
<dbReference type="Pfam" id="PF04945">
    <property type="entry name" value="YHS"/>
    <property type="match status" value="1"/>
</dbReference>
<dbReference type="InterPro" id="IPR009078">
    <property type="entry name" value="Ferritin-like_SF"/>
</dbReference>
<evidence type="ECO:0000313" key="3">
    <source>
        <dbReference type="Proteomes" id="UP001589536"/>
    </source>
</evidence>
<organism evidence="2 3">
    <name type="scientific">Arthrobacter methylotrophus</name>
    <dbReference type="NCBI Taxonomy" id="121291"/>
    <lineage>
        <taxon>Bacteria</taxon>
        <taxon>Bacillati</taxon>
        <taxon>Actinomycetota</taxon>
        <taxon>Actinomycetes</taxon>
        <taxon>Micrococcales</taxon>
        <taxon>Micrococcaceae</taxon>
        <taxon>Arthrobacter</taxon>
    </lineage>
</organism>
<dbReference type="InterPro" id="IPR027051">
    <property type="entry name" value="XdhC_Rossmann_dom"/>
</dbReference>
<gene>
    <name evidence="2" type="ORF">ACFFPI_10280</name>
</gene>
<dbReference type="InterPro" id="IPR003777">
    <property type="entry name" value="XdhC_CoxI"/>
</dbReference>
<dbReference type="RefSeq" id="WP_345046189.1">
    <property type="nucleotide sequence ID" value="NZ_BAABED010000001.1"/>
</dbReference>
<dbReference type="PANTHER" id="PTHR30388">
    <property type="entry name" value="ALDEHYDE OXIDOREDUCTASE MOLYBDENUM COFACTOR ASSEMBLY PROTEIN"/>
    <property type="match status" value="1"/>
</dbReference>
<dbReference type="SMART" id="SM00746">
    <property type="entry name" value="TRASH"/>
    <property type="match status" value="1"/>
</dbReference>
<dbReference type="InterPro" id="IPR012348">
    <property type="entry name" value="RNR-like"/>
</dbReference>
<keyword evidence="3" id="KW-1185">Reference proteome</keyword>